<dbReference type="EMBL" id="JACHGN010000016">
    <property type="protein sequence ID" value="MBB5137042.1"/>
    <property type="molecule type" value="Genomic_DNA"/>
</dbReference>
<dbReference type="AlphaFoldDB" id="A0A840PCT0"/>
<name>A0A840PCT0_9ACTN</name>
<evidence type="ECO:0000313" key="2">
    <source>
        <dbReference type="EMBL" id="MBB5137042.1"/>
    </source>
</evidence>
<sequence>MSLTRCEDTRGRAAAAIALAAQAGTTFHTAARQHRPNDRECPSHHAPCRIRHSPPATATQMAAGWGRGIASRYRP</sequence>
<feature type="region of interest" description="Disordered" evidence="1">
    <location>
        <begin position="29"/>
        <end position="75"/>
    </location>
</feature>
<reference evidence="2 3" key="1">
    <citation type="submission" date="2020-08" db="EMBL/GenBank/DDBJ databases">
        <title>Genomic Encyclopedia of Type Strains, Phase IV (KMG-IV): sequencing the most valuable type-strain genomes for metagenomic binning, comparative biology and taxonomic classification.</title>
        <authorList>
            <person name="Goeker M."/>
        </authorList>
    </citation>
    <scope>NUCLEOTIDE SEQUENCE [LARGE SCALE GENOMIC DNA]</scope>
    <source>
        <strain evidence="2 3">DSM 45615</strain>
    </source>
</reference>
<accession>A0A840PCT0</accession>
<comment type="caution">
    <text evidence="2">The sequence shown here is derived from an EMBL/GenBank/DDBJ whole genome shotgun (WGS) entry which is preliminary data.</text>
</comment>
<proteinExistence type="predicted"/>
<gene>
    <name evidence="2" type="ORF">HNP84_006794</name>
</gene>
<evidence type="ECO:0000256" key="1">
    <source>
        <dbReference type="SAM" id="MobiDB-lite"/>
    </source>
</evidence>
<dbReference type="Proteomes" id="UP000578449">
    <property type="component" value="Unassembled WGS sequence"/>
</dbReference>
<evidence type="ECO:0000313" key="3">
    <source>
        <dbReference type="Proteomes" id="UP000578449"/>
    </source>
</evidence>
<organism evidence="2 3">
    <name type="scientific">Thermocatellispora tengchongensis</name>
    <dbReference type="NCBI Taxonomy" id="1073253"/>
    <lineage>
        <taxon>Bacteria</taxon>
        <taxon>Bacillati</taxon>
        <taxon>Actinomycetota</taxon>
        <taxon>Actinomycetes</taxon>
        <taxon>Streptosporangiales</taxon>
        <taxon>Streptosporangiaceae</taxon>
        <taxon>Thermocatellispora</taxon>
    </lineage>
</organism>
<keyword evidence="3" id="KW-1185">Reference proteome</keyword>
<protein>
    <submittedName>
        <fullName evidence="2">Uncharacterized protein</fullName>
    </submittedName>
</protein>